<evidence type="ECO:0000259" key="22">
    <source>
        <dbReference type="PROSITE" id="PS50240"/>
    </source>
</evidence>
<keyword evidence="12" id="KW-0720">Serine protease</keyword>
<evidence type="ECO:0000313" key="24">
    <source>
        <dbReference type="EMBL" id="KAK1155224.1"/>
    </source>
</evidence>
<dbReference type="GO" id="GO:0006956">
    <property type="term" value="P:complement activation"/>
    <property type="evidence" value="ECO:0007669"/>
    <property type="project" value="InterPro"/>
</dbReference>
<comment type="cofactor">
    <cofactor evidence="1">
        <name>Mn(2+)</name>
        <dbReference type="ChEBI" id="CHEBI:29035"/>
    </cofactor>
</comment>
<dbReference type="CDD" id="cd00190">
    <property type="entry name" value="Tryp_SPc"/>
    <property type="match status" value="1"/>
</dbReference>
<dbReference type="SUPFAM" id="SSF57535">
    <property type="entry name" value="Complement control module/SCR domain"/>
    <property type="match status" value="2"/>
</dbReference>
<proteinExistence type="predicted"/>
<dbReference type="SUPFAM" id="SSF53300">
    <property type="entry name" value="vWA-like"/>
    <property type="match status" value="1"/>
</dbReference>
<evidence type="ECO:0000256" key="16">
    <source>
        <dbReference type="ARBA" id="ARBA00029636"/>
    </source>
</evidence>
<dbReference type="PROSITE" id="PS50234">
    <property type="entry name" value="VWFA"/>
    <property type="match status" value="1"/>
</dbReference>
<name>A0AAD8FVW0_ACIOX</name>
<dbReference type="PROSITE" id="PS50240">
    <property type="entry name" value="TRYPSIN_DOM"/>
    <property type="match status" value="1"/>
</dbReference>
<organism evidence="24 25">
    <name type="scientific">Acipenser oxyrinchus oxyrinchus</name>
    <dbReference type="NCBI Taxonomy" id="40147"/>
    <lineage>
        <taxon>Eukaryota</taxon>
        <taxon>Metazoa</taxon>
        <taxon>Chordata</taxon>
        <taxon>Craniata</taxon>
        <taxon>Vertebrata</taxon>
        <taxon>Euteleostomi</taxon>
        <taxon>Actinopterygii</taxon>
        <taxon>Chondrostei</taxon>
        <taxon>Acipenseriformes</taxon>
        <taxon>Acipenseridae</taxon>
        <taxon>Acipenser</taxon>
    </lineage>
</organism>
<comment type="subcellular location">
    <subcellularLocation>
        <location evidence="3">Cell surface</location>
    </subcellularLocation>
    <subcellularLocation>
        <location evidence="4">Secreted</location>
    </subcellularLocation>
</comment>
<reference evidence="24" key="1">
    <citation type="submission" date="2022-02" db="EMBL/GenBank/DDBJ databases">
        <title>Atlantic sturgeon de novo genome assembly.</title>
        <authorList>
            <person name="Stock M."/>
            <person name="Klopp C."/>
            <person name="Guiguen Y."/>
            <person name="Cabau C."/>
            <person name="Parinello H."/>
            <person name="Santidrian Yebra-Pimentel E."/>
            <person name="Kuhl H."/>
            <person name="Dirks R.P."/>
            <person name="Guessner J."/>
            <person name="Wuertz S."/>
            <person name="Du K."/>
            <person name="Schartl M."/>
        </authorList>
    </citation>
    <scope>NUCLEOTIDE SEQUENCE</scope>
    <source>
        <strain evidence="24">STURGEONOMICS-FGT-2020</strain>
        <tissue evidence="24">Whole blood</tissue>
    </source>
</reference>
<dbReference type="Pfam" id="PF00089">
    <property type="entry name" value="Trypsin"/>
    <property type="match status" value="1"/>
</dbReference>
<evidence type="ECO:0000256" key="15">
    <source>
        <dbReference type="ARBA" id="ARBA00023180"/>
    </source>
</evidence>
<dbReference type="InterPro" id="IPR036465">
    <property type="entry name" value="vWFA_dom_sf"/>
</dbReference>
<dbReference type="InterPro" id="IPR000436">
    <property type="entry name" value="Sushi_SCR_CCP_dom"/>
</dbReference>
<evidence type="ECO:0000256" key="20">
    <source>
        <dbReference type="SAM" id="SignalP"/>
    </source>
</evidence>
<keyword evidence="11" id="KW-0378">Hydrolase</keyword>
<dbReference type="SMART" id="SM00327">
    <property type="entry name" value="VWA"/>
    <property type="match status" value="1"/>
</dbReference>
<dbReference type="InterPro" id="IPR001314">
    <property type="entry name" value="Peptidase_S1A"/>
</dbReference>
<feature type="disulfide bond" evidence="18">
    <location>
        <begin position="184"/>
        <end position="211"/>
    </location>
</feature>
<dbReference type="InterPro" id="IPR009003">
    <property type="entry name" value="Peptidase_S1_PA"/>
</dbReference>
<feature type="domain" description="VWFA" evidence="21">
    <location>
        <begin position="262"/>
        <end position="458"/>
    </location>
</feature>
<keyword evidence="5" id="KW-0964">Secreted</keyword>
<dbReference type="PANTHER" id="PTHR46393">
    <property type="entry name" value="SUSHI DOMAIN-CONTAINING PROTEIN"/>
    <property type="match status" value="1"/>
</dbReference>
<dbReference type="CDD" id="cd00033">
    <property type="entry name" value="CCP"/>
    <property type="match status" value="2"/>
</dbReference>
<dbReference type="InterPro" id="IPR002035">
    <property type="entry name" value="VWF_A"/>
</dbReference>
<evidence type="ECO:0000256" key="7">
    <source>
        <dbReference type="ARBA" id="ARBA00022659"/>
    </source>
</evidence>
<dbReference type="InterPro" id="IPR035976">
    <property type="entry name" value="Sushi/SCR/CCP_sf"/>
</dbReference>
<evidence type="ECO:0000256" key="17">
    <source>
        <dbReference type="PIRSR" id="PIRSR001154-1"/>
    </source>
</evidence>
<dbReference type="GO" id="GO:0009986">
    <property type="term" value="C:cell surface"/>
    <property type="evidence" value="ECO:0007669"/>
    <property type="project" value="UniProtKB-SubCell"/>
</dbReference>
<keyword evidence="8" id="KW-0645">Protease</keyword>
<keyword evidence="25" id="KW-1185">Reference proteome</keyword>
<dbReference type="GO" id="GO:0006508">
    <property type="term" value="P:proteolysis"/>
    <property type="evidence" value="ECO:0007669"/>
    <property type="project" value="UniProtKB-KW"/>
</dbReference>
<feature type="active site" description="Charge relay system" evidence="17">
    <location>
        <position position="707"/>
    </location>
</feature>
<evidence type="ECO:0000256" key="1">
    <source>
        <dbReference type="ARBA" id="ARBA00001936"/>
    </source>
</evidence>
<keyword evidence="14 18" id="KW-1015">Disulfide bond</keyword>
<feature type="domain" description="Sushi" evidence="23">
    <location>
        <begin position="94"/>
        <end position="153"/>
    </location>
</feature>
<dbReference type="GO" id="GO:0009617">
    <property type="term" value="P:response to bacterium"/>
    <property type="evidence" value="ECO:0007669"/>
    <property type="project" value="TreeGrafter"/>
</dbReference>
<evidence type="ECO:0000313" key="25">
    <source>
        <dbReference type="Proteomes" id="UP001230051"/>
    </source>
</evidence>
<dbReference type="SMART" id="SM00032">
    <property type="entry name" value="CCP"/>
    <property type="match status" value="3"/>
</dbReference>
<gene>
    <name evidence="24" type="primary">CFB</name>
    <name evidence="24" type="ORF">AOXY_G27638</name>
</gene>
<dbReference type="SUPFAM" id="SSF50494">
    <property type="entry name" value="Trypsin-like serine proteases"/>
    <property type="match status" value="1"/>
</dbReference>
<evidence type="ECO:0000256" key="12">
    <source>
        <dbReference type="ARBA" id="ARBA00022825"/>
    </source>
</evidence>
<dbReference type="AlphaFoldDB" id="A0AAD8FVW0"/>
<dbReference type="Gene3D" id="2.10.70.10">
    <property type="entry name" value="Complement Module, domain 1"/>
    <property type="match status" value="3"/>
</dbReference>
<evidence type="ECO:0000256" key="9">
    <source>
        <dbReference type="ARBA" id="ARBA00022729"/>
    </source>
</evidence>
<dbReference type="InterPro" id="IPR011360">
    <property type="entry name" value="Compl_C2_B"/>
</dbReference>
<feature type="active site" description="Charge relay system" evidence="17">
    <location>
        <position position="577"/>
    </location>
</feature>
<evidence type="ECO:0000256" key="4">
    <source>
        <dbReference type="ARBA" id="ARBA00004613"/>
    </source>
</evidence>
<evidence type="ECO:0000256" key="3">
    <source>
        <dbReference type="ARBA" id="ARBA00004241"/>
    </source>
</evidence>
<keyword evidence="9 20" id="KW-0732">Signal</keyword>
<evidence type="ECO:0000256" key="11">
    <source>
        <dbReference type="ARBA" id="ARBA00022801"/>
    </source>
</evidence>
<evidence type="ECO:0000256" key="19">
    <source>
        <dbReference type="SAM" id="MobiDB-lite"/>
    </source>
</evidence>
<comment type="cofactor">
    <cofactor evidence="2">
        <name>Mg(2+)</name>
        <dbReference type="ChEBI" id="CHEBI:18420"/>
    </cofactor>
</comment>
<evidence type="ECO:0000256" key="18">
    <source>
        <dbReference type="PROSITE-ProRule" id="PRU00302"/>
    </source>
</evidence>
<evidence type="ECO:0000256" key="14">
    <source>
        <dbReference type="ARBA" id="ARBA00023157"/>
    </source>
</evidence>
<dbReference type="InterPro" id="IPR043504">
    <property type="entry name" value="Peptidase_S1_PA_chymotrypsin"/>
</dbReference>
<feature type="region of interest" description="Disordered" evidence="19">
    <location>
        <begin position="149"/>
        <end position="173"/>
    </location>
</feature>
<evidence type="ECO:0000256" key="2">
    <source>
        <dbReference type="ARBA" id="ARBA00001946"/>
    </source>
</evidence>
<feature type="disulfide bond" evidence="18">
    <location>
        <begin position="124"/>
        <end position="151"/>
    </location>
</feature>
<keyword evidence="6" id="KW-0399">Innate immunity</keyword>
<dbReference type="Pfam" id="PF00092">
    <property type="entry name" value="VWA"/>
    <property type="match status" value="1"/>
</dbReference>
<dbReference type="GO" id="GO:0004252">
    <property type="term" value="F:serine-type endopeptidase activity"/>
    <property type="evidence" value="ECO:0007669"/>
    <property type="project" value="InterPro"/>
</dbReference>
<comment type="caution">
    <text evidence="18">Lacks conserved residue(s) required for the propagation of feature annotation.</text>
</comment>
<keyword evidence="10" id="KW-0677">Repeat</keyword>
<dbReference type="Proteomes" id="UP001230051">
    <property type="component" value="Unassembled WGS sequence"/>
</dbReference>
<dbReference type="PRINTS" id="PR00722">
    <property type="entry name" value="CHYMOTRYPSIN"/>
</dbReference>
<feature type="chain" id="PRO_5042131773" description="C3/C5 convertase" evidence="20">
    <location>
        <begin position="20"/>
        <end position="775"/>
    </location>
</feature>
<evidence type="ECO:0000256" key="10">
    <source>
        <dbReference type="ARBA" id="ARBA00022737"/>
    </source>
</evidence>
<dbReference type="PANTHER" id="PTHR46393:SF7">
    <property type="entry name" value="COMPLEMENT C2"/>
    <property type="match status" value="1"/>
</dbReference>
<evidence type="ECO:0000259" key="23">
    <source>
        <dbReference type="PROSITE" id="PS50923"/>
    </source>
</evidence>
<dbReference type="EMBL" id="JAGXEW010000032">
    <property type="protein sequence ID" value="KAK1155224.1"/>
    <property type="molecule type" value="Genomic_DNA"/>
</dbReference>
<evidence type="ECO:0000256" key="5">
    <source>
        <dbReference type="ARBA" id="ARBA00022525"/>
    </source>
</evidence>
<dbReference type="Gene3D" id="3.40.50.410">
    <property type="entry name" value="von Willebrand factor, type A domain"/>
    <property type="match status" value="1"/>
</dbReference>
<dbReference type="Gene3D" id="2.40.10.10">
    <property type="entry name" value="Trypsin-like serine proteases"/>
    <property type="match status" value="2"/>
</dbReference>
<feature type="domain" description="Sushi" evidence="23">
    <location>
        <begin position="156"/>
        <end position="213"/>
    </location>
</feature>
<dbReference type="PIRSF" id="PIRSF001154">
    <property type="entry name" value="Compl_C2_B"/>
    <property type="match status" value="1"/>
</dbReference>
<evidence type="ECO:0000256" key="6">
    <source>
        <dbReference type="ARBA" id="ARBA00022588"/>
    </source>
</evidence>
<dbReference type="InterPro" id="IPR001254">
    <property type="entry name" value="Trypsin_dom"/>
</dbReference>
<dbReference type="PROSITE" id="PS50923">
    <property type="entry name" value="SUSHI"/>
    <property type="match status" value="2"/>
</dbReference>
<evidence type="ECO:0000256" key="8">
    <source>
        <dbReference type="ARBA" id="ARBA00022670"/>
    </source>
</evidence>
<protein>
    <recommendedName>
        <fullName evidence="16">C3/C5 convertase</fullName>
    </recommendedName>
</protein>
<dbReference type="GO" id="GO:0070062">
    <property type="term" value="C:extracellular exosome"/>
    <property type="evidence" value="ECO:0007669"/>
    <property type="project" value="TreeGrafter"/>
</dbReference>
<sequence length="775" mass="87074">MLAVPWIFTILTLLLCADASPRRSTADCAMDSIKIKGGSYSLTSMSPSRVVKYTCPQGMYPYPVQSQKCDRYGRWSPLRTPTGGTAREVVCKWISCPDPSRLEHGSVEPMLGENLVGNSTSNTCFEGYQLRGSPTRTCQPNGKWSGETPICDNGSEHCPNPGTPPGSRRSGDRFGIDDKVTYWCDRGLFMFGSAGRVCQENHEWTGTEPACYYKNTYDTPEEASQGFSTSLNALLHVADSDAPPSKEQLGRKIVLKKGGKLHIYIILDASESVEKEDLERSRKCALDFMDKISSYEIDPKWGIVSFATKAEKIVDIVDNAIDISKAYDQLSKFDFSVHQEQSGTNIKEALDTVYKDMSFLKARMKNDFEEVRNVVLLITDGKKNMGGTPEDAVRQMRALLGITNPGHIREEFLDIYVFGVGEDIDEDEINLIASKKDKEKHVFKLENPEKLAETFEQMIDESDSVGLCGLYRESDKESESEKTKKEKYPWHVSITITRQSGKEDCKGAVVSERHVLTSAHCFTTEEQAKDVKVIIDDSTIGTPGRSTVKDVEQIYIHPKYNIAKKKAENIAEYYDYDAALIELKSDGINPPILFSKKVRPICIPCTEQASGALRLDKKTTTCKQHRETLLSDLGTEDASFLTDKLDKKDVKIKLRKELKEQCYKDALKAPIYKDVPDIDWPDVVTDRFLCTGGTHPVIDDMTCKGDSGGSLFLEKKRRMFQVGVISWGNKNLCVGGRRQPTEKDSRDYHINLFEVQDFLRDKLGTNEPKDLNFIK</sequence>
<keyword evidence="13" id="KW-0391">Immunity</keyword>
<dbReference type="GO" id="GO:0045087">
    <property type="term" value="P:innate immune response"/>
    <property type="evidence" value="ECO:0007669"/>
    <property type="project" value="UniProtKB-KW"/>
</dbReference>
<accession>A0AAD8FVW0</accession>
<keyword evidence="7 18" id="KW-0768">Sushi</keyword>
<dbReference type="SMART" id="SM00020">
    <property type="entry name" value="Tryp_SPc"/>
    <property type="match status" value="1"/>
</dbReference>
<evidence type="ECO:0000256" key="13">
    <source>
        <dbReference type="ARBA" id="ARBA00022859"/>
    </source>
</evidence>
<keyword evidence="15" id="KW-0325">Glycoprotein</keyword>
<dbReference type="Pfam" id="PF00084">
    <property type="entry name" value="Sushi"/>
    <property type="match status" value="2"/>
</dbReference>
<comment type="caution">
    <text evidence="24">The sequence shown here is derived from an EMBL/GenBank/DDBJ whole genome shotgun (WGS) entry which is preliminary data.</text>
</comment>
<feature type="active site" description="Charge relay system" evidence="17">
    <location>
        <position position="520"/>
    </location>
</feature>
<feature type="signal peptide" evidence="20">
    <location>
        <begin position="1"/>
        <end position="19"/>
    </location>
</feature>
<feature type="domain" description="Peptidase S1" evidence="22">
    <location>
        <begin position="467"/>
        <end position="764"/>
    </location>
</feature>
<evidence type="ECO:0000259" key="21">
    <source>
        <dbReference type="PROSITE" id="PS50234"/>
    </source>
</evidence>